<evidence type="ECO:0000256" key="1">
    <source>
        <dbReference type="ARBA" id="ARBA00000085"/>
    </source>
</evidence>
<evidence type="ECO:0000256" key="10">
    <source>
        <dbReference type="ARBA" id="ARBA00022840"/>
    </source>
</evidence>
<dbReference type="PANTHER" id="PTHR43065">
    <property type="entry name" value="SENSOR HISTIDINE KINASE"/>
    <property type="match status" value="1"/>
</dbReference>
<comment type="subcellular location">
    <subcellularLocation>
        <location evidence="2">Cell membrane</location>
        <topology evidence="2">Multi-pass membrane protein</topology>
    </subcellularLocation>
</comment>
<feature type="transmembrane region" description="Helical" evidence="14">
    <location>
        <begin position="56"/>
        <end position="80"/>
    </location>
</feature>
<feature type="transmembrane region" description="Helical" evidence="14">
    <location>
        <begin position="100"/>
        <end position="126"/>
    </location>
</feature>
<evidence type="ECO:0000256" key="8">
    <source>
        <dbReference type="ARBA" id="ARBA00022741"/>
    </source>
</evidence>
<feature type="transmembrane region" description="Helical" evidence="14">
    <location>
        <begin position="24"/>
        <end position="44"/>
    </location>
</feature>
<evidence type="ECO:0000256" key="2">
    <source>
        <dbReference type="ARBA" id="ARBA00004651"/>
    </source>
</evidence>
<dbReference type="InterPro" id="IPR017232">
    <property type="entry name" value="NtrY"/>
</dbReference>
<evidence type="ECO:0000256" key="6">
    <source>
        <dbReference type="ARBA" id="ARBA00022679"/>
    </source>
</evidence>
<dbReference type="InterPro" id="IPR036097">
    <property type="entry name" value="HisK_dim/P_sf"/>
</dbReference>
<dbReference type="InterPro" id="IPR003661">
    <property type="entry name" value="HisK_dim/P_dom"/>
</dbReference>
<evidence type="ECO:0000256" key="13">
    <source>
        <dbReference type="ARBA" id="ARBA00023136"/>
    </source>
</evidence>
<sequence length="746" mass="80852">MNQISVSPIALTSSSPSTSRMSGWLGAITVTLALLSALATFLIVTGHTPIIPSHEVVVAVLAINAILCLLLFTLIIREIWPLWIAHRRGQAAVRLHGRIVAMFSLVAAVPAVVVAIVSALTLSGGLDRWFSERTKAIIENATLVGRAYLNENAGKLAGDTLAMATDVATQSSLLVTEPQRFNLFFSNQANLRGLPVAYLIRKNRSVVQKAETGFSTELPLPPEQVLEQATQSEPLILTPGGGPTGGMIGAVVPVANNPDLFLYVARSIDKRILGYLAEAESASADYEIAQIRRAGVQLAFALMYSGVALILLLSAIWFGVSFANRLVEPIRRLIGAADQVGRGNYYVQVPVKPSEGDLAHLGQTFNGMTSALRQQRDEVMSANEQLDQRRRFTEAVLAGISAGVIGLDHDLVVTIATRSAYQLLDLEEGSLVGRLLGDVVPELAVILTDASEGNRRAMREVGLERRGRPRVFLVRVTSEESPAHEHGYVVTLDDISDLVLAQRSAAWADVARRIAHEIKNPLTPIQLSAERLKRRYGSRITEDREVFDQCVDTIIRQVGDIGRMVDEFSSFARMPTAQISRDDLTDTIKQVIFLMRVGNPNVDIVADLPPDRIEADFDRRLLGQALTNVIKNAVEAVTAIPTQVESGGKVTVRLEKRADELIIEVTDNGIGLPKDQRERLLEPYMTTREKGTGLGLAIVAKIVEELAGRIELHDAPDVASGGHGALIRLVFPQFAAAANPAPASAQ</sequence>
<keyword evidence="4" id="KW-1003">Cell membrane</keyword>
<dbReference type="SUPFAM" id="SSF55874">
    <property type="entry name" value="ATPase domain of HSP90 chaperone/DNA topoisomerase II/histidine kinase"/>
    <property type="match status" value="1"/>
</dbReference>
<evidence type="ECO:0000313" key="18">
    <source>
        <dbReference type="Proteomes" id="UP000192872"/>
    </source>
</evidence>
<dbReference type="Gene3D" id="3.30.450.20">
    <property type="entry name" value="PAS domain"/>
    <property type="match status" value="1"/>
</dbReference>
<evidence type="ECO:0000256" key="12">
    <source>
        <dbReference type="ARBA" id="ARBA00023012"/>
    </source>
</evidence>
<dbReference type="CDD" id="cd06225">
    <property type="entry name" value="HAMP"/>
    <property type="match status" value="1"/>
</dbReference>
<dbReference type="Pfam" id="PF19312">
    <property type="entry name" value="NtrY_N"/>
    <property type="match status" value="1"/>
</dbReference>
<dbReference type="STRING" id="1827387.A4S15_06240"/>
<dbReference type="InterPro" id="IPR035965">
    <property type="entry name" value="PAS-like_dom_sf"/>
</dbReference>
<dbReference type="SUPFAM" id="SSF158472">
    <property type="entry name" value="HAMP domain-like"/>
    <property type="match status" value="1"/>
</dbReference>
<keyword evidence="6" id="KW-0808">Transferase</keyword>
<evidence type="ECO:0000256" key="7">
    <source>
        <dbReference type="ARBA" id="ARBA00022692"/>
    </source>
</evidence>
<keyword evidence="13 14" id="KW-0472">Membrane</keyword>
<dbReference type="InterPro" id="IPR003594">
    <property type="entry name" value="HATPase_dom"/>
</dbReference>
<dbReference type="GO" id="GO:0005886">
    <property type="term" value="C:plasma membrane"/>
    <property type="evidence" value="ECO:0007669"/>
    <property type="project" value="UniProtKB-SubCell"/>
</dbReference>
<dbReference type="AlphaFoldDB" id="A0A1W9HZV8"/>
<dbReference type="PRINTS" id="PR00344">
    <property type="entry name" value="BCTRLSENSOR"/>
</dbReference>
<dbReference type="Pfam" id="PF00989">
    <property type="entry name" value="PAS"/>
    <property type="match status" value="1"/>
</dbReference>
<gene>
    <name evidence="17" type="ORF">A4S15_06240</name>
</gene>
<dbReference type="PIRSF" id="PIRSF037532">
    <property type="entry name" value="STHK_NtrY"/>
    <property type="match status" value="1"/>
</dbReference>
<feature type="domain" description="HAMP" evidence="16">
    <location>
        <begin position="324"/>
        <end position="377"/>
    </location>
</feature>
<dbReference type="PROSITE" id="PS50885">
    <property type="entry name" value="HAMP"/>
    <property type="match status" value="1"/>
</dbReference>
<dbReference type="SUPFAM" id="SSF55785">
    <property type="entry name" value="PYP-like sensor domain (PAS domain)"/>
    <property type="match status" value="1"/>
</dbReference>
<evidence type="ECO:0000256" key="5">
    <source>
        <dbReference type="ARBA" id="ARBA00022553"/>
    </source>
</evidence>
<dbReference type="InterPro" id="IPR045671">
    <property type="entry name" value="NtrY-like_N"/>
</dbReference>
<evidence type="ECO:0000313" key="17">
    <source>
        <dbReference type="EMBL" id="OQW52985.1"/>
    </source>
</evidence>
<keyword evidence="5" id="KW-0597">Phosphoprotein</keyword>
<dbReference type="InterPro" id="IPR003660">
    <property type="entry name" value="HAMP_dom"/>
</dbReference>
<dbReference type="Proteomes" id="UP000192872">
    <property type="component" value="Unassembled WGS sequence"/>
</dbReference>
<dbReference type="Pfam" id="PF00512">
    <property type="entry name" value="HisKA"/>
    <property type="match status" value="1"/>
</dbReference>
<keyword evidence="12" id="KW-0902">Two-component regulatory system</keyword>
<reference evidence="17 18" key="1">
    <citation type="journal article" date="2017" name="Water Res.">
        <title>Comammox in drinking water systems.</title>
        <authorList>
            <person name="Wang Y."/>
            <person name="Ma L."/>
            <person name="Mao Y."/>
            <person name="Jiang X."/>
            <person name="Xia Y."/>
            <person name="Yu K."/>
            <person name="Li B."/>
            <person name="Zhang T."/>
        </authorList>
    </citation>
    <scope>NUCLEOTIDE SEQUENCE [LARGE SCALE GENOMIC DNA]</scope>
    <source>
        <strain evidence="17">SG_bin8</strain>
    </source>
</reference>
<comment type="caution">
    <text evidence="17">The sequence shown here is derived from an EMBL/GenBank/DDBJ whole genome shotgun (WGS) entry which is preliminary data.</text>
</comment>
<dbReference type="Gene3D" id="3.30.565.10">
    <property type="entry name" value="Histidine kinase-like ATPase, C-terminal domain"/>
    <property type="match status" value="1"/>
</dbReference>
<dbReference type="SMART" id="SM00304">
    <property type="entry name" value="HAMP"/>
    <property type="match status" value="1"/>
</dbReference>
<dbReference type="FunFam" id="1.10.287.130:FF:000107">
    <property type="entry name" value="Sensor histidine kinase YycG"/>
    <property type="match status" value="1"/>
</dbReference>
<dbReference type="EMBL" id="LWDL01000011">
    <property type="protein sequence ID" value="OQW52985.1"/>
    <property type="molecule type" value="Genomic_DNA"/>
</dbReference>
<dbReference type="Pfam" id="PF02518">
    <property type="entry name" value="HATPase_c"/>
    <property type="match status" value="1"/>
</dbReference>
<dbReference type="EC" id="2.7.13.3" evidence="3"/>
<evidence type="ECO:0000256" key="9">
    <source>
        <dbReference type="ARBA" id="ARBA00022777"/>
    </source>
</evidence>
<dbReference type="GO" id="GO:0006355">
    <property type="term" value="P:regulation of DNA-templated transcription"/>
    <property type="evidence" value="ECO:0007669"/>
    <property type="project" value="InterPro"/>
</dbReference>
<dbReference type="CDD" id="cd00082">
    <property type="entry name" value="HisKA"/>
    <property type="match status" value="1"/>
</dbReference>
<evidence type="ECO:0000259" key="15">
    <source>
        <dbReference type="PROSITE" id="PS50109"/>
    </source>
</evidence>
<dbReference type="InterPro" id="IPR013767">
    <property type="entry name" value="PAS_fold"/>
</dbReference>
<proteinExistence type="predicted"/>
<dbReference type="Gene3D" id="6.10.340.10">
    <property type="match status" value="1"/>
</dbReference>
<dbReference type="SMART" id="SM00387">
    <property type="entry name" value="HATPase_c"/>
    <property type="match status" value="1"/>
</dbReference>
<dbReference type="InterPro" id="IPR004358">
    <property type="entry name" value="Sig_transdc_His_kin-like_C"/>
</dbReference>
<evidence type="ECO:0000256" key="4">
    <source>
        <dbReference type="ARBA" id="ARBA00022475"/>
    </source>
</evidence>
<dbReference type="RefSeq" id="WP_376800831.1">
    <property type="nucleotide sequence ID" value="NZ_DBNB01000038.1"/>
</dbReference>
<dbReference type="SUPFAM" id="SSF47384">
    <property type="entry name" value="Homodimeric domain of signal transducing histidine kinase"/>
    <property type="match status" value="1"/>
</dbReference>
<keyword evidence="7 14" id="KW-0812">Transmembrane</keyword>
<feature type="transmembrane region" description="Helical" evidence="14">
    <location>
        <begin position="298"/>
        <end position="320"/>
    </location>
</feature>
<dbReference type="GO" id="GO:0005524">
    <property type="term" value="F:ATP binding"/>
    <property type="evidence" value="ECO:0007669"/>
    <property type="project" value="UniProtKB-KW"/>
</dbReference>
<dbReference type="PROSITE" id="PS50109">
    <property type="entry name" value="HIS_KIN"/>
    <property type="match status" value="1"/>
</dbReference>
<dbReference type="InterPro" id="IPR005467">
    <property type="entry name" value="His_kinase_dom"/>
</dbReference>
<accession>A0A1W9HZV8</accession>
<dbReference type="PANTHER" id="PTHR43065:SF10">
    <property type="entry name" value="PEROXIDE STRESS-ACTIVATED HISTIDINE KINASE MAK3"/>
    <property type="match status" value="1"/>
</dbReference>
<feature type="domain" description="Histidine kinase" evidence="15">
    <location>
        <begin position="513"/>
        <end position="735"/>
    </location>
</feature>
<organism evidence="17 18">
    <name type="scientific">Candidatus Raskinella chloraquaticus</name>
    <dbReference type="NCBI Taxonomy" id="1951219"/>
    <lineage>
        <taxon>Bacteria</taxon>
        <taxon>Pseudomonadati</taxon>
        <taxon>Pseudomonadota</taxon>
        <taxon>Alphaproteobacteria</taxon>
        <taxon>Hyphomicrobiales</taxon>
        <taxon>Phreatobacteraceae</taxon>
        <taxon>Candidatus Raskinella</taxon>
    </lineage>
</organism>
<dbReference type="InterPro" id="IPR036890">
    <property type="entry name" value="HATPase_C_sf"/>
</dbReference>
<dbReference type="Gene3D" id="1.10.287.130">
    <property type="match status" value="1"/>
</dbReference>
<keyword evidence="9 17" id="KW-0418">Kinase</keyword>
<comment type="catalytic activity">
    <reaction evidence="1">
        <text>ATP + protein L-histidine = ADP + protein N-phospho-L-histidine.</text>
        <dbReference type="EC" id="2.7.13.3"/>
    </reaction>
</comment>
<dbReference type="GO" id="GO:0000155">
    <property type="term" value="F:phosphorelay sensor kinase activity"/>
    <property type="evidence" value="ECO:0007669"/>
    <property type="project" value="InterPro"/>
</dbReference>
<evidence type="ECO:0000259" key="16">
    <source>
        <dbReference type="PROSITE" id="PS50885"/>
    </source>
</evidence>
<evidence type="ECO:0000256" key="3">
    <source>
        <dbReference type="ARBA" id="ARBA00012438"/>
    </source>
</evidence>
<keyword evidence="8" id="KW-0547">Nucleotide-binding</keyword>
<protein>
    <recommendedName>
        <fullName evidence="3">histidine kinase</fullName>
        <ecNumber evidence="3">2.7.13.3</ecNumber>
    </recommendedName>
</protein>
<evidence type="ECO:0000256" key="11">
    <source>
        <dbReference type="ARBA" id="ARBA00022989"/>
    </source>
</evidence>
<dbReference type="SMART" id="SM00388">
    <property type="entry name" value="HisKA"/>
    <property type="match status" value="1"/>
</dbReference>
<name>A0A1W9HZV8_9HYPH</name>
<evidence type="ECO:0000256" key="14">
    <source>
        <dbReference type="SAM" id="Phobius"/>
    </source>
</evidence>
<keyword evidence="11 14" id="KW-1133">Transmembrane helix</keyword>
<keyword evidence="10" id="KW-0067">ATP-binding</keyword>
<dbReference type="Pfam" id="PF00672">
    <property type="entry name" value="HAMP"/>
    <property type="match status" value="1"/>
</dbReference>